<dbReference type="EMBL" id="JAHLQI010000003">
    <property type="protein sequence ID" value="MBU5490571.1"/>
    <property type="molecule type" value="Genomic_DNA"/>
</dbReference>
<keyword evidence="3" id="KW-0963">Cytoplasm</keyword>
<dbReference type="Proteomes" id="UP000783588">
    <property type="component" value="Unassembled WGS sequence"/>
</dbReference>
<evidence type="ECO:0000256" key="3">
    <source>
        <dbReference type="RuleBase" id="RU364116"/>
    </source>
</evidence>
<dbReference type="PANTHER" id="PTHR13932:SF5">
    <property type="entry name" value="RADICAL S-ADENOSYL METHIONINE DOMAIN-CONTAINING PROTEIN 1, MITOCHONDRIAL"/>
    <property type="match status" value="1"/>
</dbReference>
<accession>A0ABS6ETW1</accession>
<keyword evidence="3" id="KW-0408">Iron</keyword>
<dbReference type="SMART" id="SM00729">
    <property type="entry name" value="Elp3"/>
    <property type="match status" value="1"/>
</dbReference>
<evidence type="ECO:0000256" key="2">
    <source>
        <dbReference type="ARBA" id="ARBA00017228"/>
    </source>
</evidence>
<evidence type="ECO:0000313" key="5">
    <source>
        <dbReference type="EMBL" id="MBU5490571.1"/>
    </source>
</evidence>
<organism evidence="5 6">
    <name type="scientific">Butyricicoccus intestinisimiae</name>
    <dbReference type="NCBI Taxonomy" id="2841509"/>
    <lineage>
        <taxon>Bacteria</taxon>
        <taxon>Bacillati</taxon>
        <taxon>Bacillota</taxon>
        <taxon>Clostridia</taxon>
        <taxon>Eubacteriales</taxon>
        <taxon>Butyricicoccaceae</taxon>
        <taxon>Butyricicoccus</taxon>
    </lineage>
</organism>
<dbReference type="PANTHER" id="PTHR13932">
    <property type="entry name" value="COPROPORPHYRINIGEN III OXIDASE"/>
    <property type="match status" value="1"/>
</dbReference>
<dbReference type="InterPro" id="IPR004559">
    <property type="entry name" value="HemW-like"/>
</dbReference>
<dbReference type="CDD" id="cd01335">
    <property type="entry name" value="Radical_SAM"/>
    <property type="match status" value="1"/>
</dbReference>
<comment type="subcellular location">
    <subcellularLocation>
        <location evidence="3">Cytoplasm</location>
    </subcellularLocation>
</comment>
<comment type="caution">
    <text evidence="5">The sequence shown here is derived from an EMBL/GenBank/DDBJ whole genome shotgun (WGS) entry which is preliminary data.</text>
</comment>
<keyword evidence="3" id="KW-0411">Iron-sulfur</keyword>
<dbReference type="RefSeq" id="WP_216470219.1">
    <property type="nucleotide sequence ID" value="NZ_JAHLQI010000003.1"/>
</dbReference>
<comment type="similarity">
    <text evidence="1">Belongs to the anaerobic coproporphyrinogen-III oxidase family. HemW subfamily.</text>
</comment>
<dbReference type="InterPro" id="IPR006638">
    <property type="entry name" value="Elp3/MiaA/NifB-like_rSAM"/>
</dbReference>
<keyword evidence="3" id="KW-0479">Metal-binding</keyword>
<keyword evidence="3" id="KW-0004">4Fe-4S</keyword>
<evidence type="ECO:0000256" key="1">
    <source>
        <dbReference type="ARBA" id="ARBA00006100"/>
    </source>
</evidence>
<evidence type="ECO:0000313" key="6">
    <source>
        <dbReference type="Proteomes" id="UP000783588"/>
    </source>
</evidence>
<keyword evidence="6" id="KW-1185">Reference proteome</keyword>
<gene>
    <name evidence="5" type="primary">hemW</name>
    <name evidence="5" type="ORF">KQI75_08045</name>
</gene>
<dbReference type="InterPro" id="IPR034505">
    <property type="entry name" value="Coproporphyrinogen-III_oxidase"/>
</dbReference>
<reference evidence="5 6" key="1">
    <citation type="submission" date="2021-06" db="EMBL/GenBank/DDBJ databases">
        <authorList>
            <person name="Sun Q."/>
            <person name="Li D."/>
        </authorList>
    </citation>
    <scope>NUCLEOTIDE SEQUENCE [LARGE SCALE GENOMIC DNA]</scope>
    <source>
        <strain evidence="5 6">MSJd-7</strain>
    </source>
</reference>
<dbReference type="SFLD" id="SFLDF00288">
    <property type="entry name" value="HemN-like__clustered_with_nucl"/>
    <property type="match status" value="1"/>
</dbReference>
<dbReference type="NCBIfam" id="TIGR00539">
    <property type="entry name" value="hemN_rel"/>
    <property type="match status" value="1"/>
</dbReference>
<evidence type="ECO:0000259" key="4">
    <source>
        <dbReference type="PROSITE" id="PS51918"/>
    </source>
</evidence>
<dbReference type="InterPro" id="IPR010723">
    <property type="entry name" value="HemN_C"/>
</dbReference>
<keyword evidence="3" id="KW-0949">S-adenosyl-L-methionine</keyword>
<sequence length="370" mass="41515">MKNKLGIYIHVPFCAAKCSYCDFYSLSGKLEQRDAYVERLLTELVQQPSACQDYTVDTVYLGGGTPSLLGGARIARIVDTVRAHYALEPDAEITAEANPDSMTDDFLTVSRASGVNRLSMGIQSANDRELRAIGRIHTFAQAQDAFFRARRAGFANLSVDLMYALPNQRMEQLCASLDALLDLQPEHLSCYGLTLEAHTPLGRQHPILPDEDTQADMYLAVCDRMRRAGFEHYEISNFAKPGFASRHNSRYWKQSPYLGFGPGAHGDFAGQRYEIPRDLSAWLRGEAQPEREDEHEIDRTAEYIMLSLRTSAGFDAEFYTKQFSADPAPVERALSRLPKQYVHHTGSRWSLTEDGFLISNAVIVSVLEEI</sequence>
<dbReference type="SFLD" id="SFLDS00029">
    <property type="entry name" value="Radical_SAM"/>
    <property type="match status" value="1"/>
</dbReference>
<dbReference type="PROSITE" id="PS51918">
    <property type="entry name" value="RADICAL_SAM"/>
    <property type="match status" value="1"/>
</dbReference>
<dbReference type="Pfam" id="PF04055">
    <property type="entry name" value="Radical_SAM"/>
    <property type="match status" value="1"/>
</dbReference>
<keyword evidence="3" id="KW-0349">Heme</keyword>
<dbReference type="SFLD" id="SFLDG01082">
    <property type="entry name" value="B12-binding_domain_containing"/>
    <property type="match status" value="1"/>
</dbReference>
<comment type="function">
    <text evidence="3">Probably acts as a heme chaperone, transferring heme to an unknown acceptor. Binds one molecule of heme per monomer, possibly covalently. Binds 1 [4Fe-4S] cluster. The cluster is coordinated with 3 cysteines and an exchangeable S-adenosyl-L-methionine.</text>
</comment>
<feature type="domain" description="Radical SAM core" evidence="4">
    <location>
        <begin position="1"/>
        <end position="231"/>
    </location>
</feature>
<name>A0ABS6ETW1_9FIRM</name>
<dbReference type="Pfam" id="PF06969">
    <property type="entry name" value="HemN_C"/>
    <property type="match status" value="1"/>
</dbReference>
<keyword evidence="3" id="KW-0143">Chaperone</keyword>
<dbReference type="InterPro" id="IPR007197">
    <property type="entry name" value="rSAM"/>
</dbReference>
<protein>
    <recommendedName>
        <fullName evidence="2 3">Heme chaperone HemW</fullName>
    </recommendedName>
</protein>
<dbReference type="SFLD" id="SFLDG01065">
    <property type="entry name" value="anaerobic_coproporphyrinogen-I"/>
    <property type="match status" value="1"/>
</dbReference>
<dbReference type="SFLD" id="SFLDF00562">
    <property type="entry name" value="HemN-like__clustered_with_heat"/>
    <property type="match status" value="1"/>
</dbReference>
<proteinExistence type="inferred from homology"/>